<protein>
    <submittedName>
        <fullName evidence="3">Coiled-coil domain-containing protein</fullName>
    </submittedName>
</protein>
<feature type="signal peptide" evidence="2">
    <location>
        <begin position="1"/>
        <end position="25"/>
    </location>
</feature>
<organism evidence="3 4">
    <name type="scientific">Lactiplantibacillus daowaiensis</name>
    <dbReference type="NCBI Taxonomy" id="2559918"/>
    <lineage>
        <taxon>Bacteria</taxon>
        <taxon>Bacillati</taxon>
        <taxon>Bacillota</taxon>
        <taxon>Bacilli</taxon>
        <taxon>Lactobacillales</taxon>
        <taxon>Lactobacillaceae</taxon>
        <taxon>Lactiplantibacillus</taxon>
    </lineage>
</organism>
<evidence type="ECO:0000313" key="4">
    <source>
        <dbReference type="Proteomes" id="UP001596282"/>
    </source>
</evidence>
<reference evidence="4" key="1">
    <citation type="journal article" date="2019" name="Int. J. Syst. Evol. Microbiol.">
        <title>The Global Catalogue of Microorganisms (GCM) 10K type strain sequencing project: providing services to taxonomists for standard genome sequencing and annotation.</title>
        <authorList>
            <consortium name="The Broad Institute Genomics Platform"/>
            <consortium name="The Broad Institute Genome Sequencing Center for Infectious Disease"/>
            <person name="Wu L."/>
            <person name="Ma J."/>
        </authorList>
    </citation>
    <scope>NUCLEOTIDE SEQUENCE [LARGE SCALE GENOMIC DNA]</scope>
    <source>
        <strain evidence="4">CCM 8933</strain>
    </source>
</reference>
<feature type="coiled-coil region" evidence="1">
    <location>
        <begin position="233"/>
        <end position="260"/>
    </location>
</feature>
<proteinExistence type="predicted"/>
<dbReference type="RefSeq" id="WP_137627204.1">
    <property type="nucleotide sequence ID" value="NZ_BJDJ01000001.1"/>
</dbReference>
<feature type="chain" id="PRO_5045221092" evidence="2">
    <location>
        <begin position="26"/>
        <end position="500"/>
    </location>
</feature>
<comment type="caution">
    <text evidence="3">The sequence shown here is derived from an EMBL/GenBank/DDBJ whole genome shotgun (WGS) entry which is preliminary data.</text>
</comment>
<evidence type="ECO:0000256" key="1">
    <source>
        <dbReference type="SAM" id="Coils"/>
    </source>
</evidence>
<evidence type="ECO:0000256" key="2">
    <source>
        <dbReference type="SAM" id="SignalP"/>
    </source>
</evidence>
<evidence type="ECO:0000313" key="3">
    <source>
        <dbReference type="EMBL" id="MFC6182562.1"/>
    </source>
</evidence>
<keyword evidence="1" id="KW-0175">Coiled coil</keyword>
<keyword evidence="4" id="KW-1185">Reference proteome</keyword>
<accession>A0ABW1S4A2</accession>
<gene>
    <name evidence="3" type="ORF">ACFP5Y_15085</name>
</gene>
<dbReference type="EMBL" id="JBHSSC010000045">
    <property type="protein sequence ID" value="MFC6182562.1"/>
    <property type="molecule type" value="Genomic_DNA"/>
</dbReference>
<name>A0ABW1S4A2_9LACO</name>
<dbReference type="Proteomes" id="UP001596282">
    <property type="component" value="Unassembled WGS sequence"/>
</dbReference>
<sequence>MKVSGLLGRLAVGMTLLALPMTAAATTTVTNNGVKQVKPATYDETGYADGYNSVTHSFTDDSSGTYSTYLYLPSYFSTADTHRGNYQGGVQIGTNLYLVESYNDNNNGNLVKIDLKAFHELGLDTAGKQGELAMAYDYFDPTTTEGQAHQAEFDQSNAALKAVLAKIAANNKQLTKNNATLTKRNGYIANETKWLKYWQKAQKTAQTKVTALTKTIKADQKQATNRRYRSATRRKYQKLVKKYQKQLTTAKKRVTKSKAKIKSWQAKKTAQQKLVKTLKATIKTEQATNQTLLAQEKNTTGSQTVAAYYAKIKAVAVAGPTISTGHGQALGYDSKHNRLFLYSSNATNPQLQLVDQADLTTSTTYSVDSSHHPGVLTFDTSGHAYYGFFSGTSYRLYQGTYEKNVLTFKLKAIINNQTTDVNQNLAYDAYNGRLYLLGDDSLTSLPLAKLNDETLTDADLHNITFNTTKEFENISFDASGYGYITVLRSPEILKSSSPMN</sequence>
<keyword evidence="2" id="KW-0732">Signal</keyword>
<feature type="coiled-coil region" evidence="1">
    <location>
        <begin position="157"/>
        <end position="184"/>
    </location>
</feature>